<gene>
    <name evidence="5" type="ORF">CBM2634_A50051</name>
</gene>
<feature type="region of interest" description="Disordered" evidence="4">
    <location>
        <begin position="1"/>
        <end position="35"/>
    </location>
</feature>
<dbReference type="Pfam" id="PF13432">
    <property type="entry name" value="TPR_16"/>
    <property type="match status" value="2"/>
</dbReference>
<sequence>MSDLMPDLMPDPTLQATAGGGLTTSPGAGSRTARGAGTLARWWQAPRRHARALAAGALLAAAAGASYAAPPAGAGSLPMLQLAAADTPAAKPARPALPSLELTDDIVYMVLAAEISIQRGLVGPAYRTYLELARQTRDPRFAQRATEIAFNARIPQQALDAARLWKEITPTSPAAGQVLSTLLVLNGRWDDARPLLQQQLAAVPASQRGDAILQLQQQLSRTSDPAGAATLLQELTRNETKLPETQLALARAREVAGDEPGALAALDQALRLRPGYEAAALMSAELRAEKQPDEAVAVLKRFLEKSPESVNGHITLARLYLLKNDMPAARQEFETLRKVAPADPRVPLALGLTSLQAKNYGEAEQYLQEYLQLVEKQPSANPDIAYQYLAQIAEERKDYAGAIRWLDRIEDIRLAPAATAKRAQLLARMGKLDDAQALFGEMLSDAEDIPDPTQRSQRVTAIRQAEVATLMETKAYDRARKVLNDRIAAEPDNVDWIYELAMLDERQKRYASMETGLRRVIALQPQQKQGYNALGYSLADRNERLPEALKLLERASELGPDDPYIMDSLAWVKFRMGDLQPAAALLRNAYAKAPEAEIGAHLGEVLWQLGEHDEARKTWTEAVRIDPENETLIDTLRRYKVNVQPSK</sequence>
<dbReference type="PANTHER" id="PTHR45586">
    <property type="entry name" value="TPR REPEAT-CONTAINING PROTEIN PA4667"/>
    <property type="match status" value="1"/>
</dbReference>
<evidence type="ECO:0000313" key="5">
    <source>
        <dbReference type="EMBL" id="SPR98833.1"/>
    </source>
</evidence>
<accession>A0A375J4D8</accession>
<dbReference type="RefSeq" id="WP_116381867.1">
    <property type="nucleotide sequence ID" value="NZ_LS483233.1"/>
</dbReference>
<evidence type="ECO:0000313" key="6">
    <source>
        <dbReference type="Proteomes" id="UP000256805"/>
    </source>
</evidence>
<organism evidence="5 6">
    <name type="scientific">Cupriavidus taiwanensis</name>
    <dbReference type="NCBI Taxonomy" id="164546"/>
    <lineage>
        <taxon>Bacteria</taxon>
        <taxon>Pseudomonadati</taxon>
        <taxon>Pseudomonadota</taxon>
        <taxon>Betaproteobacteria</taxon>
        <taxon>Burkholderiales</taxon>
        <taxon>Burkholderiaceae</taxon>
        <taxon>Cupriavidus</taxon>
    </lineage>
</organism>
<dbReference type="InterPro" id="IPR051012">
    <property type="entry name" value="CellSynth/LPSAsmb/PSIAsmb"/>
</dbReference>
<name>A0A375J4D8_9BURK</name>
<dbReference type="SUPFAM" id="SSF48452">
    <property type="entry name" value="TPR-like"/>
    <property type="match status" value="3"/>
</dbReference>
<keyword evidence="2 3" id="KW-0802">TPR repeat</keyword>
<feature type="repeat" description="TPR" evidence="3">
    <location>
        <begin position="596"/>
        <end position="629"/>
    </location>
</feature>
<evidence type="ECO:0000256" key="4">
    <source>
        <dbReference type="SAM" id="MobiDB-lite"/>
    </source>
</evidence>
<dbReference type="PANTHER" id="PTHR45586:SF1">
    <property type="entry name" value="LIPOPOLYSACCHARIDE ASSEMBLY PROTEIN B"/>
    <property type="match status" value="1"/>
</dbReference>
<dbReference type="AlphaFoldDB" id="A0A375J4D8"/>
<dbReference type="InterPro" id="IPR011990">
    <property type="entry name" value="TPR-like_helical_dom_sf"/>
</dbReference>
<dbReference type="SMART" id="SM00028">
    <property type="entry name" value="TPR"/>
    <property type="match status" value="5"/>
</dbReference>
<protein>
    <submittedName>
        <fullName evidence="5">Uncharacterized protein</fullName>
    </submittedName>
</protein>
<dbReference type="PROSITE" id="PS50005">
    <property type="entry name" value="TPR"/>
    <property type="match status" value="1"/>
</dbReference>
<dbReference type="InterPro" id="IPR019734">
    <property type="entry name" value="TPR_rpt"/>
</dbReference>
<dbReference type="Proteomes" id="UP000256805">
    <property type="component" value="Unassembled WGS sequence"/>
</dbReference>
<evidence type="ECO:0000256" key="3">
    <source>
        <dbReference type="PROSITE-ProRule" id="PRU00339"/>
    </source>
</evidence>
<feature type="compositionally biased region" description="Low complexity" evidence="4">
    <location>
        <begin position="13"/>
        <end position="35"/>
    </location>
</feature>
<dbReference type="Gene3D" id="1.25.40.10">
    <property type="entry name" value="Tetratricopeptide repeat domain"/>
    <property type="match status" value="2"/>
</dbReference>
<proteinExistence type="predicted"/>
<dbReference type="EMBL" id="OVTA01000027">
    <property type="protein sequence ID" value="SPR98833.1"/>
    <property type="molecule type" value="Genomic_DNA"/>
</dbReference>
<evidence type="ECO:0000256" key="2">
    <source>
        <dbReference type="ARBA" id="ARBA00022803"/>
    </source>
</evidence>
<reference evidence="5 6" key="1">
    <citation type="submission" date="2018-01" db="EMBL/GenBank/DDBJ databases">
        <authorList>
            <person name="Gaut B.S."/>
            <person name="Morton B.R."/>
            <person name="Clegg M.T."/>
            <person name="Duvall M.R."/>
        </authorList>
    </citation>
    <scope>NUCLEOTIDE SEQUENCE [LARGE SCALE GENOMIC DNA]</scope>
    <source>
        <strain evidence="5">Cupriavidus taiwanensis cmp 52</strain>
    </source>
</reference>
<keyword evidence="1" id="KW-0677">Repeat</keyword>
<evidence type="ECO:0000256" key="1">
    <source>
        <dbReference type="ARBA" id="ARBA00022737"/>
    </source>
</evidence>
<dbReference type="Pfam" id="PF14559">
    <property type="entry name" value="TPR_19"/>
    <property type="match status" value="1"/>
</dbReference>